<feature type="disulfide bond" evidence="5">
    <location>
        <begin position="49"/>
        <end position="61"/>
    </location>
</feature>
<dbReference type="InterPro" id="IPR018371">
    <property type="entry name" value="Chitin-binding_1_CS"/>
</dbReference>
<dbReference type="PROSITE" id="PS51910">
    <property type="entry name" value="GH18_2"/>
    <property type="match status" value="1"/>
</dbReference>
<keyword evidence="3 5" id="KW-0147">Chitin-binding</keyword>
<dbReference type="EMBL" id="CAJVPA010000207">
    <property type="protein sequence ID" value="CAG8403584.1"/>
    <property type="molecule type" value="Genomic_DNA"/>
</dbReference>
<evidence type="ECO:0000256" key="4">
    <source>
        <dbReference type="ARBA" id="ARBA00023026"/>
    </source>
</evidence>
<feature type="compositionally biased region" description="Basic and acidic residues" evidence="6">
    <location>
        <begin position="1370"/>
        <end position="1389"/>
    </location>
</feature>
<dbReference type="SUPFAM" id="SSF51445">
    <property type="entry name" value="(Trans)glycosidases"/>
    <property type="match status" value="1"/>
</dbReference>
<evidence type="ECO:0000256" key="5">
    <source>
        <dbReference type="PROSITE-ProRule" id="PRU00261"/>
    </source>
</evidence>
<evidence type="ECO:0000256" key="1">
    <source>
        <dbReference type="ARBA" id="ARBA00008682"/>
    </source>
</evidence>
<dbReference type="Gene3D" id="3.10.50.10">
    <property type="match status" value="1"/>
</dbReference>
<dbReference type="GO" id="GO:0008061">
    <property type="term" value="F:chitin binding"/>
    <property type="evidence" value="ECO:0007669"/>
    <property type="project" value="UniProtKB-UniRule"/>
</dbReference>
<feature type="disulfide bond" evidence="5">
    <location>
        <begin position="100"/>
        <end position="112"/>
    </location>
</feature>
<dbReference type="SUPFAM" id="SSF57016">
    <property type="entry name" value="Plant lectins/antimicrobial peptides"/>
    <property type="match status" value="1"/>
</dbReference>
<dbReference type="Gene3D" id="3.20.20.80">
    <property type="entry name" value="Glycosidases"/>
    <property type="match status" value="1"/>
</dbReference>
<evidence type="ECO:0000256" key="7">
    <source>
        <dbReference type="SAM" id="SignalP"/>
    </source>
</evidence>
<feature type="chain" id="PRO_5040775587" description="chitinase" evidence="7">
    <location>
        <begin position="21"/>
        <end position="2245"/>
    </location>
</feature>
<evidence type="ECO:0000256" key="2">
    <source>
        <dbReference type="ARBA" id="ARBA00012729"/>
    </source>
</evidence>
<dbReference type="Proteomes" id="UP001152646">
    <property type="component" value="Unassembled WGS sequence"/>
</dbReference>
<dbReference type="SMART" id="SM00270">
    <property type="entry name" value="ChtBD1"/>
    <property type="match status" value="2"/>
</dbReference>
<dbReference type="EC" id="3.2.1.14" evidence="2"/>
<protein>
    <recommendedName>
        <fullName evidence="2">chitinase</fullName>
        <ecNumber evidence="2">3.2.1.14</ecNumber>
    </recommendedName>
</protein>
<feature type="domain" description="Chitin-binding type-1" evidence="8">
    <location>
        <begin position="40"/>
        <end position="85"/>
    </location>
</feature>
<dbReference type="Pfam" id="PF00704">
    <property type="entry name" value="Glyco_hydro_18"/>
    <property type="match status" value="1"/>
</dbReference>
<feature type="signal peptide" evidence="7">
    <location>
        <begin position="1"/>
        <end position="20"/>
    </location>
</feature>
<feature type="domain" description="GH18" evidence="9">
    <location>
        <begin position="143"/>
        <end position="503"/>
    </location>
</feature>
<evidence type="ECO:0000256" key="6">
    <source>
        <dbReference type="SAM" id="MobiDB-lite"/>
    </source>
</evidence>
<dbReference type="Pfam" id="PF00187">
    <property type="entry name" value="Chitin_bind_1"/>
    <property type="match status" value="1"/>
</dbReference>
<feature type="domain" description="Chitin-binding type-1" evidence="8">
    <location>
        <begin position="86"/>
        <end position="131"/>
    </location>
</feature>
<comment type="caution">
    <text evidence="5">Lacks conserved residue(s) required for the propagation of feature annotation.</text>
</comment>
<comment type="similarity">
    <text evidence="1">Belongs to the glycosyl hydrolase 18 family. Chitinase class V subfamily.</text>
</comment>
<feature type="disulfide bond" evidence="5">
    <location>
        <begin position="105"/>
        <end position="119"/>
    </location>
</feature>
<keyword evidence="7" id="KW-0732">Signal</keyword>
<dbReference type="InterPro" id="IPR001223">
    <property type="entry name" value="Glyco_hydro18_cat"/>
</dbReference>
<dbReference type="InterPro" id="IPR029070">
    <property type="entry name" value="Chitinase_insertion_sf"/>
</dbReference>
<gene>
    <name evidence="10" type="ORF">PSALAMII_LOCUS8387</name>
</gene>
<organism evidence="10 11">
    <name type="scientific">Penicillium salamii</name>
    <dbReference type="NCBI Taxonomy" id="1612424"/>
    <lineage>
        <taxon>Eukaryota</taxon>
        <taxon>Fungi</taxon>
        <taxon>Dikarya</taxon>
        <taxon>Ascomycota</taxon>
        <taxon>Pezizomycotina</taxon>
        <taxon>Eurotiomycetes</taxon>
        <taxon>Eurotiomycetidae</taxon>
        <taxon>Eurotiales</taxon>
        <taxon>Aspergillaceae</taxon>
        <taxon>Penicillium</taxon>
    </lineage>
</organism>
<dbReference type="PANTHER" id="PTHR47700">
    <property type="entry name" value="V CHITINASE, PUTATIVE (AFU_ORTHOLOGUE AFUA_6G13720)-RELATED"/>
    <property type="match status" value="1"/>
</dbReference>
<feature type="region of interest" description="Disordered" evidence="6">
    <location>
        <begin position="1752"/>
        <end position="1773"/>
    </location>
</feature>
<evidence type="ECO:0000313" key="10">
    <source>
        <dbReference type="EMBL" id="CAG8403584.1"/>
    </source>
</evidence>
<dbReference type="PROSITE" id="PS50941">
    <property type="entry name" value="CHIT_BIND_I_2"/>
    <property type="match status" value="2"/>
</dbReference>
<feature type="disulfide bond" evidence="5">
    <location>
        <begin position="54"/>
        <end position="68"/>
    </location>
</feature>
<dbReference type="InterPro" id="IPR001002">
    <property type="entry name" value="Chitin-bd_1"/>
</dbReference>
<dbReference type="InterPro" id="IPR011583">
    <property type="entry name" value="Chitinase_II/V-like_cat"/>
</dbReference>
<feature type="region of interest" description="Disordered" evidence="6">
    <location>
        <begin position="935"/>
        <end position="958"/>
    </location>
</feature>
<dbReference type="OrthoDB" id="73875at2759"/>
<keyword evidence="5" id="KW-1015">Disulfide bond</keyword>
<evidence type="ECO:0000256" key="3">
    <source>
        <dbReference type="ARBA" id="ARBA00022669"/>
    </source>
</evidence>
<dbReference type="PROSITE" id="PS00026">
    <property type="entry name" value="CHIT_BIND_I_1"/>
    <property type="match status" value="1"/>
</dbReference>
<evidence type="ECO:0000313" key="11">
    <source>
        <dbReference type="Proteomes" id="UP001152646"/>
    </source>
</evidence>
<keyword evidence="4" id="KW-0843">Virulence</keyword>
<feature type="region of interest" description="Disordered" evidence="6">
    <location>
        <begin position="1369"/>
        <end position="1409"/>
    </location>
</feature>
<sequence length="2245" mass="249680">MARGLLSLFFLLFLLSIATADLTGDLSSEISSLKLLGNDKYSCSKDKPCSNGACCGKNGVCGFGKTYCGTTGKSPNDACWSNCDAHAECGKDAKEPGEACPLNVCCSEFGFCGTTEEFCGDGCQSKDKCEQPDSGASSGNVQERIIGYYEAFKYDSDCQGMKIKQIPVESLTHVNYAFAYIDPDSYDIGPMPEVEEKTLKDFTALKERNPHVVLGVSLGGWTFNDNKTDTQKVFAELSSTEKNRSKFIDKLLSFMRHYGFTAVDIDWEYPGAPDRQPKDWDSKDDGKNYVKLLQDIRKAFDDQDLEYELSFTAPTSYWYLRWFDIHEMVKAATYMNLMSYDLHGVWDSSNPIGSHVLGHTNMTEINQALDLLWRNDVPAKKVNMGLAFYARTFELKDKKCKKPGCAFKHGGKKGACTDTEGILSYNEIVGIIAEDKVKPVYDKENAIKYLVWDEDQWISYDDQQTFQQKIKMFNEKGLGGLLIWAIDQDTRNLDALRGVLYPKDVIMTDSMKDDTSYWESQHPGDCRTTECGKPCGPGSIEMDTFKCPDGGDKGDSRICCPIAAAPDPSTCHWRGGESGILCNGQCHGGEVALASAVDGGNGHCADGRQFYCCPIPEVAAGGGINCGWKDTCSDDQEPLTFAGTFLESISDVLDFTGLVGQALADYLRDVDIDNERQYCCSKEEIKNWKDCYWAGEGGRFASSCDDNHCNTGHEVELTLSPYGEGEDCMPTARQRAFCCTPASGESLFLPVPLEYLFENPPDNADDPDFNLSVDDTWGTGDAKGDSEEEPDDAAFGFVVITAPEEVQVSLDKRDGSPWELMDCPDSDSEDEHTIRMVCTDSSEDSKCDHIHRGQGAPGTILQMPNRCGPGRYAVAKELKKSQNQTLATHLNKRDLAGRSVYDLTFDYNFKRVPRDFGDAMMRIDYSNQPGYWDSVVDRPGGSDAERKRKRAKRDESGFHKNRKRWLEEEWSDAYHHNGMERHEVHKRWFGEDILNWLAELITVGEAEATKELNHKVNEKVELILIDQQFGPCPVGKAQAQANIKSTITAEIDVETSFGLTIITTLAEGMDLSRSYLYFRNAGEVNARFELDAVASLTYSTGDIKLLGLDDFPGATFRVPGVVTVGPNLAVYASADASLVLAGHLEADVTLASWEIQQTYPQSEKHPDQALDEPDREAKTIGKPSFDASVTANGEIALHLKPKVSFGIDFDDRWKVPRCAVDLVLDGYVIGHAQAHASLNGDNSCPFSYGIDAGSTMYAQLDAPEEFGWGDDLRVTLAEVPRKQITPSTCVGDSGDKDKRASLGYEALNASTDAVYPQERGFMPMPVSHSLAKRDTLTLGPLVTIPDSFLNCPGEDNGKNFCVMCSMFGKESSDNEDSKRAVPSLFRRDDDDTCPYYPPGDDEKCTDSDSSLLARASDPNTAKKMTLSFLSSKNKFTYLRYPRCNAKNDGPTKVAKWYLPEFMLSSSTDINDNRRCSAKTTKENSQQAANNAYYVDGNSDLPATAFRSEHVFEVHLVSHFLEWVCGGTKEAKYGNLRNKLPFPGNWTAADATWCNEVFGGSSGGMTWSRNNGPKKNWVQHTADFLGSAANTDLLVLYHDSPNGVKKVITEGNQPELDDSLKEKGLADKVMMSATVFDYIRTLSDKWTKPSQDIELISDEFDHEYTRQYVNNKPSGKAIEIPKAPRDVKHWGLRTLWAYWIDRHLNEIEKVQSGWHQVAKTKMEGKGQTNADAKKFASQTMTSGDAAVSKFTFPQKNVGKPLPGDPTSASNDKSKYGMWGDNQLGKLVTMSDSEDGDWQQVRTYTDHIGHPVVLEQFVEPEFPPDDVHLVPFQVYSLVPLDDDHEELREYLMQSFIDEELKPLFEIYSYCPPDAFACIEHNRQEIARRKQLHRSGVENAPPLIPKFPRRSDGTLGGFCILIRSHSYRFGQDEDGYTQAGEGPDLLYFNRSFSNTRGDIDETQRISEDENPTSEAFELATQRITKQFNIGQILMLDIFLKAGRPDLQYALDIDEGEPPKSNPPSEDQIRDQLNQEAAIGGLSLDPTFQISQENDIVTVTNAAEKAVCDVQYVIHALFLAPVDDPARPSLLESTARLFTASIVSHLPANKTFNFKFCIPNSHTWSAIRPAQTEALSHHNQENPFAIGALHTFSADDEQSSTAYRFTPQQSDKYFASAKQTAKMPFRLFTVALDRPKFVSEAGVYFYMADFDTSGDPDPYLEVCPDDTQVFRVEDMSTVAGRLGIVVLDG</sequence>
<dbReference type="SMART" id="SM00636">
    <property type="entry name" value="Glyco_18"/>
    <property type="match status" value="1"/>
</dbReference>
<dbReference type="InterPro" id="IPR053214">
    <property type="entry name" value="LysM12-like"/>
</dbReference>
<reference evidence="10" key="1">
    <citation type="submission" date="2021-07" db="EMBL/GenBank/DDBJ databases">
        <authorList>
            <person name="Branca A.L. A."/>
        </authorList>
    </citation>
    <scope>NUCLEOTIDE SEQUENCE</scope>
</reference>
<dbReference type="SUPFAM" id="SSF54556">
    <property type="entry name" value="Chitinase insertion domain"/>
    <property type="match status" value="1"/>
</dbReference>
<proteinExistence type="inferred from homology"/>
<comment type="caution">
    <text evidence="10">The sequence shown here is derived from an EMBL/GenBank/DDBJ whole genome shotgun (WGS) entry which is preliminary data.</text>
</comment>
<dbReference type="InterPro" id="IPR017853">
    <property type="entry name" value="GH"/>
</dbReference>
<dbReference type="GO" id="GO:0008843">
    <property type="term" value="F:endochitinase activity"/>
    <property type="evidence" value="ECO:0007669"/>
    <property type="project" value="UniProtKB-EC"/>
</dbReference>
<dbReference type="InterPro" id="IPR036861">
    <property type="entry name" value="Endochitinase-like_sf"/>
</dbReference>
<dbReference type="GO" id="GO:0005975">
    <property type="term" value="P:carbohydrate metabolic process"/>
    <property type="evidence" value="ECO:0007669"/>
    <property type="project" value="InterPro"/>
</dbReference>
<accession>A0A9W4NQ77</accession>
<feature type="disulfide bond" evidence="5">
    <location>
        <begin position="79"/>
        <end position="83"/>
    </location>
</feature>
<dbReference type="CDD" id="cd00035">
    <property type="entry name" value="ChtBD1"/>
    <property type="match status" value="1"/>
</dbReference>
<name>A0A9W4NQ77_9EURO</name>
<dbReference type="PANTHER" id="PTHR47700:SF2">
    <property type="entry name" value="CHITINASE"/>
    <property type="match status" value="1"/>
</dbReference>
<evidence type="ECO:0000259" key="8">
    <source>
        <dbReference type="PROSITE" id="PS50941"/>
    </source>
</evidence>
<evidence type="ECO:0000259" key="9">
    <source>
        <dbReference type="PROSITE" id="PS51910"/>
    </source>
</evidence>
<dbReference type="Gene3D" id="3.30.60.10">
    <property type="entry name" value="Endochitinase-like"/>
    <property type="match status" value="1"/>
</dbReference>